<dbReference type="EMBL" id="WJNG01000006">
    <property type="protein sequence ID" value="MRH42709.1"/>
    <property type="molecule type" value="Genomic_DNA"/>
</dbReference>
<dbReference type="OrthoDB" id="2791683at2"/>
<name>A0A6A8DFS6_9BACI</name>
<dbReference type="AlphaFoldDB" id="A0A6A8DFS6"/>
<dbReference type="RefSeq" id="WP_153736356.1">
    <property type="nucleotide sequence ID" value="NZ_WJNG01000006.1"/>
</dbReference>
<dbReference type="Proteomes" id="UP000799092">
    <property type="component" value="Unassembled WGS sequence"/>
</dbReference>
<organism evidence="1 2">
    <name type="scientific">Aquibacillus halophilus</name>
    <dbReference type="NCBI Taxonomy" id="930132"/>
    <lineage>
        <taxon>Bacteria</taxon>
        <taxon>Bacillati</taxon>
        <taxon>Bacillota</taxon>
        <taxon>Bacilli</taxon>
        <taxon>Bacillales</taxon>
        <taxon>Bacillaceae</taxon>
        <taxon>Aquibacillus</taxon>
    </lineage>
</organism>
<evidence type="ECO:0000313" key="1">
    <source>
        <dbReference type="EMBL" id="MRH42709.1"/>
    </source>
</evidence>
<comment type="caution">
    <text evidence="1">The sequence shown here is derived from an EMBL/GenBank/DDBJ whole genome shotgun (WGS) entry which is preliminary data.</text>
</comment>
<proteinExistence type="predicted"/>
<evidence type="ECO:0000313" key="2">
    <source>
        <dbReference type="Proteomes" id="UP000799092"/>
    </source>
</evidence>
<sequence length="426" mass="48892">MYNSKGIIINSISKLKKGYLEIEFTVPDSVERFFNEKSFFSSYSISIDSVPDSILSIPLLANLLPVAWANDVNLFIDEVDETFYESIPVLKDAFQKMYPKLNLGGHLIANKIVKNEANNLSRSSQLFSGGIDSLTTYIRRSNETPYLVTIWGADVRLDEFEAWEQVRNYNSKLAKDLKTEIVFVKSNFKEFLNQGQLKDEFGEIVISWWAGVQHGLGLSGLCAPITYEKGLGTFYIGSSHTVDYKLPYGSHPSIDNNIKWGSTNVIHDSYDLTRQEKINMIADYITNKYGSLQIRVCWLPEGNGGNCNECEKCSRTIIGLILAGLDPNQHGFYVSNSFPSHVKKQFETQKWKITEAIAFQWQDVQDHIPHNLNFENSDYRDLFIWLKNYKLRHYQPSLLIRVRLMVAKALPERSKRILKKIIRVEN</sequence>
<protein>
    <submittedName>
        <fullName evidence="1">Uncharacterized protein</fullName>
    </submittedName>
</protein>
<accession>A0A6A8DFS6</accession>
<reference evidence="1" key="1">
    <citation type="submission" date="2019-11" db="EMBL/GenBank/DDBJ databases">
        <authorList>
            <person name="Li J."/>
        </authorList>
    </citation>
    <scope>NUCLEOTIDE SEQUENCE</scope>
    <source>
        <strain evidence="1">B6B</strain>
    </source>
</reference>
<keyword evidence="2" id="KW-1185">Reference proteome</keyword>
<gene>
    <name evidence="1" type="ORF">GH741_08415</name>
</gene>